<gene>
    <name evidence="1" type="ORF">EZS27_028063</name>
</gene>
<proteinExistence type="predicted"/>
<reference evidence="1" key="1">
    <citation type="submission" date="2019-03" db="EMBL/GenBank/DDBJ databases">
        <title>Single cell metagenomics reveals metabolic interactions within the superorganism composed of flagellate Streblomastix strix and complex community of Bacteroidetes bacteria on its surface.</title>
        <authorList>
            <person name="Treitli S.C."/>
            <person name="Kolisko M."/>
            <person name="Husnik F."/>
            <person name="Keeling P."/>
            <person name="Hampl V."/>
        </authorList>
    </citation>
    <scope>NUCLEOTIDE SEQUENCE</scope>
    <source>
        <strain evidence="1">STM</strain>
    </source>
</reference>
<evidence type="ECO:0000313" key="1">
    <source>
        <dbReference type="EMBL" id="KAA6322388.1"/>
    </source>
</evidence>
<protein>
    <submittedName>
        <fullName evidence="1">Uncharacterized protein</fullName>
    </submittedName>
</protein>
<comment type="caution">
    <text evidence="1">The sequence shown here is derived from an EMBL/GenBank/DDBJ whole genome shotgun (WGS) entry which is preliminary data.</text>
</comment>
<organism evidence="1">
    <name type="scientific">termite gut metagenome</name>
    <dbReference type="NCBI Taxonomy" id="433724"/>
    <lineage>
        <taxon>unclassified sequences</taxon>
        <taxon>metagenomes</taxon>
        <taxon>organismal metagenomes</taxon>
    </lineage>
</organism>
<sequence length="99" mass="11158">MKQLFFVILLTFAQQIAAQQDAYLKIKEQEESFTKLSVNEIKPTGWMAYPVEASNIPVIVLLRGNVQTIKDEVKRCVREGGAKHTSSAGCEVSKQLRFN</sequence>
<name>A0A5J4QN01_9ZZZZ</name>
<accession>A0A5J4QN01</accession>
<dbReference type="EMBL" id="SNRY01003057">
    <property type="protein sequence ID" value="KAA6322388.1"/>
    <property type="molecule type" value="Genomic_DNA"/>
</dbReference>
<dbReference type="AlphaFoldDB" id="A0A5J4QN01"/>